<dbReference type="GO" id="GO:0008270">
    <property type="term" value="F:zinc ion binding"/>
    <property type="evidence" value="ECO:0007669"/>
    <property type="project" value="UniProtKB-KW"/>
</dbReference>
<dbReference type="SUPFAM" id="SSF57667">
    <property type="entry name" value="beta-beta-alpha zinc fingers"/>
    <property type="match status" value="5"/>
</dbReference>
<evidence type="ECO:0000256" key="1">
    <source>
        <dbReference type="ARBA" id="ARBA00022723"/>
    </source>
</evidence>
<keyword evidence="1" id="KW-0479">Metal-binding</keyword>
<evidence type="ECO:0000256" key="6">
    <source>
        <dbReference type="SAM" id="MobiDB-lite"/>
    </source>
</evidence>
<evidence type="ECO:0000256" key="4">
    <source>
        <dbReference type="ARBA" id="ARBA00022833"/>
    </source>
</evidence>
<dbReference type="PANTHER" id="PTHR24379:SF121">
    <property type="entry name" value="C2H2-TYPE DOMAIN-CONTAINING PROTEIN"/>
    <property type="match status" value="1"/>
</dbReference>
<keyword evidence="2" id="KW-0677">Repeat</keyword>
<keyword evidence="3 5" id="KW-0863">Zinc-finger</keyword>
<gene>
    <name evidence="8" type="ORF">TCMB3V08_LOCUS9827</name>
</gene>
<evidence type="ECO:0000256" key="3">
    <source>
        <dbReference type="ARBA" id="ARBA00022771"/>
    </source>
</evidence>
<accession>A0A7R9JEZ9</accession>
<feature type="region of interest" description="Disordered" evidence="6">
    <location>
        <begin position="1"/>
        <end position="27"/>
    </location>
</feature>
<dbReference type="EMBL" id="OE185353">
    <property type="protein sequence ID" value="CAD7577274.1"/>
    <property type="molecule type" value="Genomic_DNA"/>
</dbReference>
<feature type="domain" description="C2H2-type" evidence="7">
    <location>
        <begin position="148"/>
        <end position="175"/>
    </location>
</feature>
<dbReference type="Gene3D" id="3.30.160.60">
    <property type="entry name" value="Classic Zinc Finger"/>
    <property type="match status" value="5"/>
</dbReference>
<feature type="domain" description="C2H2-type" evidence="7">
    <location>
        <begin position="121"/>
        <end position="144"/>
    </location>
</feature>
<dbReference type="InterPro" id="IPR013087">
    <property type="entry name" value="Znf_C2H2_type"/>
</dbReference>
<name>A0A7R9JEZ9_TIMCA</name>
<dbReference type="SMART" id="SM00355">
    <property type="entry name" value="ZnF_C2H2"/>
    <property type="match status" value="8"/>
</dbReference>
<feature type="domain" description="C2H2-type" evidence="7">
    <location>
        <begin position="93"/>
        <end position="115"/>
    </location>
</feature>
<feature type="domain" description="C2H2-type" evidence="7">
    <location>
        <begin position="230"/>
        <end position="257"/>
    </location>
</feature>
<dbReference type="PANTHER" id="PTHR24379">
    <property type="entry name" value="KRAB AND ZINC FINGER DOMAIN-CONTAINING"/>
    <property type="match status" value="1"/>
</dbReference>
<evidence type="ECO:0000256" key="5">
    <source>
        <dbReference type="PROSITE-ProRule" id="PRU00042"/>
    </source>
</evidence>
<dbReference type="FunFam" id="3.30.160.60:FF:000100">
    <property type="entry name" value="Zinc finger 45-like"/>
    <property type="match status" value="1"/>
</dbReference>
<feature type="domain" description="C2H2-type" evidence="7">
    <location>
        <begin position="65"/>
        <end position="92"/>
    </location>
</feature>
<dbReference type="InterPro" id="IPR036236">
    <property type="entry name" value="Znf_C2H2_sf"/>
</dbReference>
<dbReference type="PROSITE" id="PS50157">
    <property type="entry name" value="ZINC_FINGER_C2H2_2"/>
    <property type="match status" value="8"/>
</dbReference>
<protein>
    <submittedName>
        <fullName evidence="8">(California timema) hypothetical protein</fullName>
    </submittedName>
</protein>
<dbReference type="Pfam" id="PF00096">
    <property type="entry name" value="zf-C2H2"/>
    <property type="match status" value="6"/>
</dbReference>
<evidence type="ECO:0000313" key="8">
    <source>
        <dbReference type="EMBL" id="CAD7577274.1"/>
    </source>
</evidence>
<dbReference type="FunFam" id="3.30.160.60:FF:000671">
    <property type="entry name" value="Zinc finger protein 26"/>
    <property type="match status" value="1"/>
</dbReference>
<sequence>MSKDVACDGTLGPNEDGTPNIGDTLAGNISRPSHKASVCEQCGRCCLTGAELRKHLVAHSTLRPWRCEHCSKSFKRKDNLRRHVRTHERLKTWRCEYCGKSFNSKAVREEHISTHNVTALWSCQTCGKTFARKSSMREHELMTHNRCWVCKRCDRAFERRHDLKRHKVAHKVAETFECHELFDKKGHRTEHLASHAGVKTAFRCEQCGESSSSRIKLDIHLAHHDSTKPFNCSVCGRFFKTKWSAKDHMLTHNSWNPWECPHCDKSFKRKYNLNRHCTTHTLPQNLITLVNSKPLIYVKYKDCFYYISNHLKTLSNPDYSSPVASLVLTDSSQLTSDKQHLEGKEGFGNQINLCRDRGLNPSHQHRSPTPYP</sequence>
<reference evidence="8" key="1">
    <citation type="submission" date="2020-11" db="EMBL/GenBank/DDBJ databases">
        <authorList>
            <person name="Tran Van P."/>
        </authorList>
    </citation>
    <scope>NUCLEOTIDE SEQUENCE</scope>
</reference>
<feature type="domain" description="C2H2-type" evidence="7">
    <location>
        <begin position="202"/>
        <end position="229"/>
    </location>
</feature>
<dbReference type="PROSITE" id="PS00028">
    <property type="entry name" value="ZINC_FINGER_C2H2_1"/>
    <property type="match status" value="7"/>
</dbReference>
<keyword evidence="4" id="KW-0862">Zinc</keyword>
<organism evidence="8">
    <name type="scientific">Timema californicum</name>
    <name type="common">California timema</name>
    <name type="synonym">Walking stick</name>
    <dbReference type="NCBI Taxonomy" id="61474"/>
    <lineage>
        <taxon>Eukaryota</taxon>
        <taxon>Metazoa</taxon>
        <taxon>Ecdysozoa</taxon>
        <taxon>Arthropoda</taxon>
        <taxon>Hexapoda</taxon>
        <taxon>Insecta</taxon>
        <taxon>Pterygota</taxon>
        <taxon>Neoptera</taxon>
        <taxon>Polyneoptera</taxon>
        <taxon>Phasmatodea</taxon>
        <taxon>Timematodea</taxon>
        <taxon>Timematoidea</taxon>
        <taxon>Timematidae</taxon>
        <taxon>Timema</taxon>
    </lineage>
</organism>
<dbReference type="FunFam" id="3.30.160.60:FF:000202">
    <property type="entry name" value="Zinc finger protein 574"/>
    <property type="match status" value="1"/>
</dbReference>
<evidence type="ECO:0000259" key="7">
    <source>
        <dbReference type="PROSITE" id="PS50157"/>
    </source>
</evidence>
<feature type="domain" description="C2H2-type" evidence="7">
    <location>
        <begin position="258"/>
        <end position="285"/>
    </location>
</feature>
<proteinExistence type="predicted"/>
<dbReference type="AlphaFoldDB" id="A0A7R9JEZ9"/>
<feature type="domain" description="C2H2-type" evidence="7">
    <location>
        <begin position="37"/>
        <end position="64"/>
    </location>
</feature>
<evidence type="ECO:0000256" key="2">
    <source>
        <dbReference type="ARBA" id="ARBA00022737"/>
    </source>
</evidence>